<dbReference type="SUPFAM" id="SSF46689">
    <property type="entry name" value="Homeodomain-like"/>
    <property type="match status" value="1"/>
</dbReference>
<dbReference type="Gene3D" id="1.10.357.10">
    <property type="entry name" value="Tetracycline Repressor, domain 2"/>
    <property type="match status" value="1"/>
</dbReference>
<dbReference type="Proteomes" id="UP000465035">
    <property type="component" value="Chromosome"/>
</dbReference>
<proteinExistence type="predicted"/>
<name>A0A6G9Q1D8_LENHI</name>
<protein>
    <submittedName>
        <fullName evidence="1">Transcriptional regulator</fullName>
    </submittedName>
</protein>
<dbReference type="AlphaFoldDB" id="A0A6G9Q1D8"/>
<evidence type="ECO:0000313" key="1">
    <source>
        <dbReference type="EMBL" id="QHB50869.1"/>
    </source>
</evidence>
<gene>
    <name evidence="1" type="ORF">GQR93_00840</name>
</gene>
<dbReference type="RefSeq" id="WP_003551339.1">
    <property type="nucleotide sequence ID" value="NZ_CABKOL010000106.1"/>
</dbReference>
<dbReference type="InterPro" id="IPR009057">
    <property type="entry name" value="Homeodomain-like_sf"/>
</dbReference>
<dbReference type="GeneID" id="69056897"/>
<dbReference type="SMR" id="A0A6G9Q1D8"/>
<evidence type="ECO:0000313" key="2">
    <source>
        <dbReference type="Proteomes" id="UP000465035"/>
    </source>
</evidence>
<accession>A0A6G9Q1D8</accession>
<reference evidence="1 2" key="1">
    <citation type="submission" date="2019-12" db="EMBL/GenBank/DDBJ databases">
        <title>Lactobacillus hilgardii FLUB.</title>
        <authorList>
            <person name="Gustaw K."/>
        </authorList>
    </citation>
    <scope>NUCLEOTIDE SEQUENCE [LARGE SCALE GENOMIC DNA]</scope>
    <source>
        <strain evidence="1 2">FLUB</strain>
    </source>
</reference>
<dbReference type="EMBL" id="CP047121">
    <property type="protein sequence ID" value="QHB50869.1"/>
    <property type="molecule type" value="Genomic_DNA"/>
</dbReference>
<organism evidence="1 2">
    <name type="scientific">Lentilactobacillus hilgardii</name>
    <name type="common">Lactobacillus hilgardii</name>
    <dbReference type="NCBI Taxonomy" id="1588"/>
    <lineage>
        <taxon>Bacteria</taxon>
        <taxon>Bacillati</taxon>
        <taxon>Bacillota</taxon>
        <taxon>Bacilli</taxon>
        <taxon>Lactobacillales</taxon>
        <taxon>Lactobacillaceae</taxon>
        <taxon>Lentilactobacillus</taxon>
    </lineage>
</organism>
<sequence>MKRSDTKIKLGGTLKSLMMTTPVDKITIDMLTQKADLTRNTFYYHFEDIYSLLEWVYKQDLLSNINAYTKIEDWKVAYRLILNYIEDNKTFCMNTFHSVARDLLENFLYSVASDLVGKVIIHSDRNVSKKLTESIQDFYGWALVMQVVQWLSNDLKESKADVIQRASIMLTGGIDNAIRNGQRVKGFGQMS</sequence>
<dbReference type="InterPro" id="IPR039532">
    <property type="entry name" value="TetR_C_Firmicutes"/>
</dbReference>
<dbReference type="Pfam" id="PF14278">
    <property type="entry name" value="TetR_C_8"/>
    <property type="match status" value="1"/>
</dbReference>